<keyword evidence="2" id="KW-1185">Reference proteome</keyword>
<evidence type="ECO:0008006" key="3">
    <source>
        <dbReference type="Google" id="ProtNLM"/>
    </source>
</evidence>
<gene>
    <name evidence="1" type="ORF">TPR58_09755</name>
</gene>
<accession>A0ABV0B797</accession>
<name>A0ABV0B797_9SPHN</name>
<sequence length="258" mass="28322">MIRAALLAGMAALTGAQDTERAVRFVTCPVYRDTDAGRKSGCWLATDPASGIRYDVTAAPTKPDWNHAILVEGFVARDAGDPCGGVVIEPARVSVLEDACTRHLIKAEGYKGRRFALPERNVRPLYEARQRPDKPHVEGRFTIPFDYRGSFVTYQIADYYLDATINYALDVQPARIEIAGVAQTRPETVSGKRLVEDASLARTRAQVVQRALILRGIPAERIRIVGTLPGPLVPAAFDGLAGPDERRVDIRIRPETSD</sequence>
<dbReference type="RefSeq" id="WP_346246449.1">
    <property type="nucleotide sequence ID" value="NZ_JBDIZK010000005.1"/>
</dbReference>
<dbReference type="Gene3D" id="3.30.1330.60">
    <property type="entry name" value="OmpA-like domain"/>
    <property type="match status" value="1"/>
</dbReference>
<dbReference type="Proteomes" id="UP001427805">
    <property type="component" value="Unassembled WGS sequence"/>
</dbReference>
<organism evidence="1 2">
    <name type="scientific">Sphingomonas rustica</name>
    <dbReference type="NCBI Taxonomy" id="3103142"/>
    <lineage>
        <taxon>Bacteria</taxon>
        <taxon>Pseudomonadati</taxon>
        <taxon>Pseudomonadota</taxon>
        <taxon>Alphaproteobacteria</taxon>
        <taxon>Sphingomonadales</taxon>
        <taxon>Sphingomonadaceae</taxon>
        <taxon>Sphingomonas</taxon>
    </lineage>
</organism>
<proteinExistence type="predicted"/>
<protein>
    <recommendedName>
        <fullName evidence="3">OmpA-like domain-containing protein</fullName>
    </recommendedName>
</protein>
<comment type="caution">
    <text evidence="1">The sequence shown here is derived from an EMBL/GenBank/DDBJ whole genome shotgun (WGS) entry which is preliminary data.</text>
</comment>
<evidence type="ECO:0000313" key="2">
    <source>
        <dbReference type="Proteomes" id="UP001427805"/>
    </source>
</evidence>
<evidence type="ECO:0000313" key="1">
    <source>
        <dbReference type="EMBL" id="MEN3747452.1"/>
    </source>
</evidence>
<reference evidence="1 2" key="1">
    <citation type="submission" date="2024-05" db="EMBL/GenBank/DDBJ databases">
        <title>Sphingomonas sp. HF-S3 16S ribosomal RNA gene Genome sequencing and assembly.</title>
        <authorList>
            <person name="Lee H."/>
        </authorList>
    </citation>
    <scope>NUCLEOTIDE SEQUENCE [LARGE SCALE GENOMIC DNA]</scope>
    <source>
        <strain evidence="1 2">HF-S3</strain>
    </source>
</reference>
<dbReference type="SUPFAM" id="SSF103088">
    <property type="entry name" value="OmpA-like"/>
    <property type="match status" value="1"/>
</dbReference>
<dbReference type="EMBL" id="JBDIZK010000005">
    <property type="protein sequence ID" value="MEN3747452.1"/>
    <property type="molecule type" value="Genomic_DNA"/>
</dbReference>
<dbReference type="InterPro" id="IPR036737">
    <property type="entry name" value="OmpA-like_sf"/>
</dbReference>